<sequence>MNSAFDCIGDIHGYAGPLKALLRKLGYELTGGTYAHPEGRKALFVGDYIDRGPDIPEALSIVRSMAESGQAIALMGNHEYNAVLFNTPKPGGGYLRPHNLKNFKQHAETLLQFQGQQALYEGYISWFRSLPLWWETENLRAVHASWDPAALKVLKAQLPEGRLQAQQWASLSNESSLLSQALETALKGKEARLPDGLSFRDKDGHLRHEVRVKWWLETDGQPFEDISMQGGIDFPEGAVCGKLPGGHYGEMECPVFFGHYWLKGLPNLYRGNICCLDYSIAKGGYLAAYRFDGEQALQPEKWVYV</sequence>
<dbReference type="OrthoDB" id="9808081at2"/>
<dbReference type="Pfam" id="PF00149">
    <property type="entry name" value="Metallophos"/>
    <property type="match status" value="1"/>
</dbReference>
<dbReference type="InterPro" id="IPR050126">
    <property type="entry name" value="Ap4A_hydrolase"/>
</dbReference>
<dbReference type="Proteomes" id="UP000321580">
    <property type="component" value="Unassembled WGS sequence"/>
</dbReference>
<dbReference type="SUPFAM" id="SSF56300">
    <property type="entry name" value="Metallo-dependent phosphatases"/>
    <property type="match status" value="1"/>
</dbReference>
<dbReference type="PANTHER" id="PTHR42850:SF7">
    <property type="entry name" value="BIS(5'-NUCLEOSYL)-TETRAPHOSPHATASE PRPE [ASYMMETRICAL]"/>
    <property type="match status" value="1"/>
</dbReference>
<protein>
    <submittedName>
        <fullName evidence="2">Phosphoesterase</fullName>
    </submittedName>
</protein>
<evidence type="ECO:0000313" key="3">
    <source>
        <dbReference type="Proteomes" id="UP000321580"/>
    </source>
</evidence>
<dbReference type="PANTHER" id="PTHR42850">
    <property type="entry name" value="METALLOPHOSPHOESTERASE"/>
    <property type="match status" value="1"/>
</dbReference>
<dbReference type="GO" id="GO:0005737">
    <property type="term" value="C:cytoplasm"/>
    <property type="evidence" value="ECO:0007669"/>
    <property type="project" value="TreeGrafter"/>
</dbReference>
<comment type="caution">
    <text evidence="2">The sequence shown here is derived from an EMBL/GenBank/DDBJ whole genome shotgun (WGS) entry which is preliminary data.</text>
</comment>
<proteinExistence type="predicted"/>
<keyword evidence="3" id="KW-1185">Reference proteome</keyword>
<reference evidence="2 3" key="1">
    <citation type="submission" date="2019-08" db="EMBL/GenBank/DDBJ databases">
        <title>Genome of Phaeodactylibacter luteus.</title>
        <authorList>
            <person name="Bowman J.P."/>
        </authorList>
    </citation>
    <scope>NUCLEOTIDE SEQUENCE [LARGE SCALE GENOMIC DNA]</scope>
    <source>
        <strain evidence="2 3">KCTC 42180</strain>
    </source>
</reference>
<name>A0A5C6S267_9BACT</name>
<dbReference type="EMBL" id="VOOR01000003">
    <property type="protein sequence ID" value="TXB68947.1"/>
    <property type="molecule type" value="Genomic_DNA"/>
</dbReference>
<evidence type="ECO:0000259" key="1">
    <source>
        <dbReference type="Pfam" id="PF00149"/>
    </source>
</evidence>
<feature type="domain" description="Calcineurin-like phosphoesterase" evidence="1">
    <location>
        <begin position="6"/>
        <end position="134"/>
    </location>
</feature>
<dbReference type="InterPro" id="IPR029052">
    <property type="entry name" value="Metallo-depent_PP-like"/>
</dbReference>
<gene>
    <name evidence="2" type="ORF">FRY97_02445</name>
</gene>
<evidence type="ECO:0000313" key="2">
    <source>
        <dbReference type="EMBL" id="TXB68947.1"/>
    </source>
</evidence>
<dbReference type="InterPro" id="IPR004843">
    <property type="entry name" value="Calcineurin-like_PHP"/>
</dbReference>
<organism evidence="2 3">
    <name type="scientific">Phaeodactylibacter luteus</name>
    <dbReference type="NCBI Taxonomy" id="1564516"/>
    <lineage>
        <taxon>Bacteria</taxon>
        <taxon>Pseudomonadati</taxon>
        <taxon>Bacteroidota</taxon>
        <taxon>Saprospiria</taxon>
        <taxon>Saprospirales</taxon>
        <taxon>Haliscomenobacteraceae</taxon>
        <taxon>Phaeodactylibacter</taxon>
    </lineage>
</organism>
<dbReference type="RefSeq" id="WP_147165834.1">
    <property type="nucleotide sequence ID" value="NZ_VOOR01000003.1"/>
</dbReference>
<dbReference type="Gene3D" id="3.60.21.10">
    <property type="match status" value="1"/>
</dbReference>
<accession>A0A5C6S267</accession>
<dbReference type="GO" id="GO:0016791">
    <property type="term" value="F:phosphatase activity"/>
    <property type="evidence" value="ECO:0007669"/>
    <property type="project" value="TreeGrafter"/>
</dbReference>
<dbReference type="AlphaFoldDB" id="A0A5C6S267"/>